<proteinExistence type="predicted"/>
<protein>
    <recommendedName>
        <fullName evidence="2">HTH cro/C1-type domain-containing protein</fullName>
    </recommendedName>
</protein>
<dbReference type="CDD" id="cd00093">
    <property type="entry name" value="HTH_XRE"/>
    <property type="match status" value="1"/>
</dbReference>
<dbReference type="Proteomes" id="UP000033682">
    <property type="component" value="Unassembled WGS sequence"/>
</dbReference>
<reference evidence="3 4" key="1">
    <citation type="submission" date="2015-01" db="EMBL/GenBank/DDBJ databases">
        <title>Comparative genomics of the lactic acid bacteria isolated from the honey bee gut.</title>
        <authorList>
            <person name="Ellegaard K.M."/>
            <person name="Tamarit D."/>
            <person name="Javelind E."/>
            <person name="Olofsson T."/>
            <person name="Andersson S.G."/>
            <person name="Vasquez A."/>
        </authorList>
    </citation>
    <scope>NUCLEOTIDE SEQUENCE [LARGE SCALE GENOMIC DNA]</scope>
    <source>
        <strain evidence="3 4">Hma11</strain>
    </source>
</reference>
<dbReference type="PATRIC" id="fig|303541.3.peg.1339"/>
<dbReference type="PROSITE" id="PS50943">
    <property type="entry name" value="HTH_CROC1"/>
    <property type="match status" value="1"/>
</dbReference>
<sequence length="85" mass="9551">MLKYVKHVLLKLRKKQRYSQAQLTEKANVSRQTINAIENDKYDPSLGLAFQLADILGVTVDELFINKLPAQSIEMTTSVSAMGII</sequence>
<keyword evidence="1" id="KW-0238">DNA-binding</keyword>
<dbReference type="HOGENOM" id="CLU_066192_44_1_9"/>
<dbReference type="Pfam" id="PF01381">
    <property type="entry name" value="HTH_3"/>
    <property type="match status" value="1"/>
</dbReference>
<evidence type="ECO:0000256" key="1">
    <source>
        <dbReference type="ARBA" id="ARBA00023125"/>
    </source>
</evidence>
<dbReference type="AlphaFoldDB" id="A0A0F4LPL8"/>
<dbReference type="STRING" id="303541.JF72_11740"/>
<dbReference type="PANTHER" id="PTHR46558:SF4">
    <property type="entry name" value="DNA-BIDING PHAGE PROTEIN"/>
    <property type="match status" value="1"/>
</dbReference>
<gene>
    <name evidence="3" type="ORF">JF72_11740</name>
</gene>
<evidence type="ECO:0000313" key="4">
    <source>
        <dbReference type="Proteomes" id="UP000033682"/>
    </source>
</evidence>
<dbReference type="GO" id="GO:0003677">
    <property type="term" value="F:DNA binding"/>
    <property type="evidence" value="ECO:0007669"/>
    <property type="project" value="UniProtKB-KW"/>
</dbReference>
<dbReference type="InterPro" id="IPR001387">
    <property type="entry name" value="Cro/C1-type_HTH"/>
</dbReference>
<dbReference type="SMART" id="SM00530">
    <property type="entry name" value="HTH_XRE"/>
    <property type="match status" value="1"/>
</dbReference>
<dbReference type="EMBL" id="JXLG01000009">
    <property type="protein sequence ID" value="KJY60229.1"/>
    <property type="molecule type" value="Genomic_DNA"/>
</dbReference>
<comment type="caution">
    <text evidence="3">The sequence shown here is derived from an EMBL/GenBank/DDBJ whole genome shotgun (WGS) entry which is preliminary data.</text>
</comment>
<feature type="domain" description="HTH cro/C1-type" evidence="2">
    <location>
        <begin position="9"/>
        <end position="63"/>
    </location>
</feature>
<dbReference type="PANTHER" id="PTHR46558">
    <property type="entry name" value="TRACRIPTIONAL REGULATORY PROTEIN-RELATED-RELATED"/>
    <property type="match status" value="1"/>
</dbReference>
<keyword evidence="4" id="KW-1185">Reference proteome</keyword>
<name>A0A0F4LPL8_9LACO</name>
<evidence type="ECO:0000313" key="3">
    <source>
        <dbReference type="EMBL" id="KJY60229.1"/>
    </source>
</evidence>
<accession>A0A0F4LPL8</accession>
<organism evidence="3 4">
    <name type="scientific">Lactobacillus apis</name>
    <dbReference type="NCBI Taxonomy" id="303541"/>
    <lineage>
        <taxon>Bacteria</taxon>
        <taxon>Bacillati</taxon>
        <taxon>Bacillota</taxon>
        <taxon>Bacilli</taxon>
        <taxon>Lactobacillales</taxon>
        <taxon>Lactobacillaceae</taxon>
        <taxon>Lactobacillus</taxon>
    </lineage>
</organism>
<dbReference type="InterPro" id="IPR010982">
    <property type="entry name" value="Lambda_DNA-bd_dom_sf"/>
</dbReference>
<evidence type="ECO:0000259" key="2">
    <source>
        <dbReference type="PROSITE" id="PS50943"/>
    </source>
</evidence>
<dbReference type="Gene3D" id="1.10.260.40">
    <property type="entry name" value="lambda repressor-like DNA-binding domains"/>
    <property type="match status" value="1"/>
</dbReference>
<dbReference type="SUPFAM" id="SSF47413">
    <property type="entry name" value="lambda repressor-like DNA-binding domains"/>
    <property type="match status" value="1"/>
</dbReference>